<comment type="catalytic activity">
    <reaction evidence="12">
        <text>Preferential cleavage: (Ac)2-L-Lys-D-Ala-|-D-Ala. Also transpeptidation of peptidyl-alanyl moieties that are N-acyl substituents of D-alanine.</text>
        <dbReference type="EC" id="3.4.16.4"/>
    </reaction>
</comment>
<feature type="active site" evidence="13">
    <location>
        <position position="134"/>
    </location>
</feature>
<keyword evidence="9" id="KW-0133">Cell shape</keyword>
<feature type="binding site" evidence="14">
    <location>
        <position position="236"/>
    </location>
    <ligand>
        <name>substrate</name>
    </ligand>
</feature>
<organism evidence="17 18">
    <name type="scientific">Nitrospirillum amazonense</name>
    <dbReference type="NCBI Taxonomy" id="28077"/>
    <lineage>
        <taxon>Bacteria</taxon>
        <taxon>Pseudomonadati</taxon>
        <taxon>Pseudomonadota</taxon>
        <taxon>Alphaproteobacteria</taxon>
        <taxon>Rhodospirillales</taxon>
        <taxon>Azospirillaceae</taxon>
        <taxon>Nitrospirillum</taxon>
    </lineage>
</organism>
<evidence type="ECO:0000256" key="11">
    <source>
        <dbReference type="ARBA" id="ARBA00023316"/>
    </source>
</evidence>
<dbReference type="GO" id="GO:0009252">
    <property type="term" value="P:peptidoglycan biosynthetic process"/>
    <property type="evidence" value="ECO:0007669"/>
    <property type="project" value="UniProtKB-UniPathway"/>
</dbReference>
<dbReference type="Pfam" id="PF07943">
    <property type="entry name" value="PBP5_C"/>
    <property type="match status" value="1"/>
</dbReference>
<feature type="active site" description="Proton acceptor" evidence="13">
    <location>
        <position position="72"/>
    </location>
</feature>
<dbReference type="SUPFAM" id="SSF69189">
    <property type="entry name" value="Penicillin-binding protein associated domain"/>
    <property type="match status" value="1"/>
</dbReference>
<proteinExistence type="inferred from homology"/>
<dbReference type="EC" id="3.4.16.4" evidence="4"/>
<dbReference type="Pfam" id="PF00768">
    <property type="entry name" value="Peptidase_S11"/>
    <property type="match status" value="1"/>
</dbReference>
<dbReference type="OrthoDB" id="9795979at2"/>
<comment type="pathway">
    <text evidence="2">Cell wall biogenesis; peptidoglycan biosynthesis.</text>
</comment>
<dbReference type="SMART" id="SM00936">
    <property type="entry name" value="PBP5_C"/>
    <property type="match status" value="1"/>
</dbReference>
<feature type="active site" description="Acyl-ester intermediate" evidence="13">
    <location>
        <position position="69"/>
    </location>
</feature>
<keyword evidence="18" id="KW-1185">Reference proteome</keyword>
<dbReference type="GO" id="GO:0006508">
    <property type="term" value="P:proteolysis"/>
    <property type="evidence" value="ECO:0007669"/>
    <property type="project" value="UniProtKB-KW"/>
</dbReference>
<evidence type="ECO:0000313" key="17">
    <source>
        <dbReference type="EMBL" id="TWB43761.1"/>
    </source>
</evidence>
<accession>A0A560HCB7</accession>
<dbReference type="Gene3D" id="2.60.410.10">
    <property type="entry name" value="D-Ala-D-Ala carboxypeptidase, C-terminal domain"/>
    <property type="match status" value="1"/>
</dbReference>
<evidence type="ECO:0000256" key="14">
    <source>
        <dbReference type="PIRSR" id="PIRSR618044-2"/>
    </source>
</evidence>
<evidence type="ECO:0000256" key="15">
    <source>
        <dbReference type="RuleBase" id="RU004016"/>
    </source>
</evidence>
<dbReference type="Proteomes" id="UP000315751">
    <property type="component" value="Unassembled WGS sequence"/>
</dbReference>
<evidence type="ECO:0000256" key="5">
    <source>
        <dbReference type="ARBA" id="ARBA00022645"/>
    </source>
</evidence>
<evidence type="ECO:0000259" key="16">
    <source>
        <dbReference type="SMART" id="SM00936"/>
    </source>
</evidence>
<dbReference type="PANTHER" id="PTHR21581">
    <property type="entry name" value="D-ALANYL-D-ALANINE CARBOXYPEPTIDASE"/>
    <property type="match status" value="1"/>
</dbReference>
<evidence type="ECO:0000256" key="4">
    <source>
        <dbReference type="ARBA" id="ARBA00012448"/>
    </source>
</evidence>
<dbReference type="PRINTS" id="PR00725">
    <property type="entry name" value="DADACBPTASE1"/>
</dbReference>
<evidence type="ECO:0000256" key="1">
    <source>
        <dbReference type="ARBA" id="ARBA00003217"/>
    </source>
</evidence>
<evidence type="ECO:0000313" key="18">
    <source>
        <dbReference type="Proteomes" id="UP000315751"/>
    </source>
</evidence>
<keyword evidence="7" id="KW-0732">Signal</keyword>
<keyword evidence="6" id="KW-0645">Protease</keyword>
<feature type="domain" description="Peptidase S11 D-Ala-D-Ala carboxypeptidase A C-terminal" evidence="16">
    <location>
        <begin position="286"/>
        <end position="376"/>
    </location>
</feature>
<keyword evidence="11" id="KW-0961">Cell wall biogenesis/degradation</keyword>
<evidence type="ECO:0000256" key="13">
    <source>
        <dbReference type="PIRSR" id="PIRSR618044-1"/>
    </source>
</evidence>
<dbReference type="InterPro" id="IPR015956">
    <property type="entry name" value="Peniciliin-bd_prot_C_sf"/>
</dbReference>
<evidence type="ECO:0000256" key="7">
    <source>
        <dbReference type="ARBA" id="ARBA00022729"/>
    </source>
</evidence>
<evidence type="ECO:0000256" key="3">
    <source>
        <dbReference type="ARBA" id="ARBA00007164"/>
    </source>
</evidence>
<evidence type="ECO:0000256" key="10">
    <source>
        <dbReference type="ARBA" id="ARBA00022984"/>
    </source>
</evidence>
<keyword evidence="5 17" id="KW-0121">Carboxypeptidase</keyword>
<dbReference type="GO" id="GO:0009002">
    <property type="term" value="F:serine-type D-Ala-D-Ala carboxypeptidase activity"/>
    <property type="evidence" value="ECO:0007669"/>
    <property type="project" value="UniProtKB-EC"/>
</dbReference>
<dbReference type="PANTHER" id="PTHR21581:SF6">
    <property type="entry name" value="TRAFFICKING PROTEIN PARTICLE COMPLEX SUBUNIT 12"/>
    <property type="match status" value="1"/>
</dbReference>
<comment type="caution">
    <text evidence="17">The sequence shown here is derived from an EMBL/GenBank/DDBJ whole genome shotgun (WGS) entry which is preliminary data.</text>
</comment>
<dbReference type="GO" id="GO:0071555">
    <property type="term" value="P:cell wall organization"/>
    <property type="evidence" value="ECO:0007669"/>
    <property type="project" value="UniProtKB-KW"/>
</dbReference>
<dbReference type="InterPro" id="IPR012338">
    <property type="entry name" value="Beta-lactam/transpept-like"/>
</dbReference>
<evidence type="ECO:0000256" key="8">
    <source>
        <dbReference type="ARBA" id="ARBA00022801"/>
    </source>
</evidence>
<keyword evidence="10" id="KW-0573">Peptidoglycan synthesis</keyword>
<evidence type="ECO:0000256" key="2">
    <source>
        <dbReference type="ARBA" id="ARBA00004752"/>
    </source>
</evidence>
<dbReference type="EMBL" id="VITR01000004">
    <property type="protein sequence ID" value="TWB43761.1"/>
    <property type="molecule type" value="Genomic_DNA"/>
</dbReference>
<dbReference type="SUPFAM" id="SSF56601">
    <property type="entry name" value="beta-lactamase/transpeptidase-like"/>
    <property type="match status" value="1"/>
</dbReference>
<dbReference type="InterPro" id="IPR001967">
    <property type="entry name" value="Peptidase_S11_N"/>
</dbReference>
<keyword evidence="8" id="KW-0378">Hydrolase</keyword>
<reference evidence="17 18" key="1">
    <citation type="submission" date="2019-06" db="EMBL/GenBank/DDBJ databases">
        <title>Genomic Encyclopedia of Type Strains, Phase IV (KMG-V): Genome sequencing to study the core and pangenomes of soil and plant-associated prokaryotes.</title>
        <authorList>
            <person name="Whitman W."/>
        </authorList>
    </citation>
    <scope>NUCLEOTIDE SEQUENCE [LARGE SCALE GENOMIC DNA]</scope>
    <source>
        <strain evidence="17 18">BR 11622</strain>
    </source>
</reference>
<dbReference type="InterPro" id="IPR018044">
    <property type="entry name" value="Peptidase_S11"/>
</dbReference>
<comment type="function">
    <text evidence="1">Removes C-terminal D-alanyl residues from sugar-peptide cell wall precursors.</text>
</comment>
<dbReference type="Gene3D" id="3.40.710.10">
    <property type="entry name" value="DD-peptidase/beta-lactamase superfamily"/>
    <property type="match status" value="1"/>
</dbReference>
<evidence type="ECO:0000256" key="12">
    <source>
        <dbReference type="ARBA" id="ARBA00034000"/>
    </source>
</evidence>
<dbReference type="InterPro" id="IPR037167">
    <property type="entry name" value="Peptidase_S11_C_sf"/>
</dbReference>
<dbReference type="InterPro" id="IPR012907">
    <property type="entry name" value="Peptidase_S11_C"/>
</dbReference>
<protein>
    <recommendedName>
        <fullName evidence="4">serine-type D-Ala-D-Ala carboxypeptidase</fullName>
        <ecNumber evidence="4">3.4.16.4</ecNumber>
    </recommendedName>
</protein>
<dbReference type="GO" id="GO:0008360">
    <property type="term" value="P:regulation of cell shape"/>
    <property type="evidence" value="ECO:0007669"/>
    <property type="project" value="UniProtKB-KW"/>
</dbReference>
<sequence length="394" mass="42608">MELKVLAMRGTKRAALVMVLLSGLFGGVAPLAVQAATIDTEGRQAILMDADTGTVLFAKNADQHMPTSSMSKVMTMYMVFDRLKNGKLSLEDTLPVSRRAWELGGAKTEGSTMYLPLGANVKVEDLIRGVLVQSGNDATIVLAEGLGGTEEAFCRNMTKRAHDMGMKDSNFTNAAGLPDANHYSTAHDLAILAIHTIHDFPEYYHYFSELEFTYNKIKQGNRNPLLYRNMGVDGLKTGHTEAGGYGLIASAKRGDRRLVLVINGLTSMQSRADEPARLLEWGFHEFDDYALFKAGDTVDTLPVSLGTADTVPVVIPDALKITLTNEQRRAMKVSVVTQLPLAAPVAKGATVATLKVTAPDLQTVEIPLQAANDVPRLGLFGRMGAGLHRMIFGS</sequence>
<dbReference type="UniPathway" id="UPA00219"/>
<evidence type="ECO:0000256" key="9">
    <source>
        <dbReference type="ARBA" id="ARBA00022960"/>
    </source>
</evidence>
<dbReference type="RefSeq" id="WP_145730778.1">
    <property type="nucleotide sequence ID" value="NZ_VITR01000004.1"/>
</dbReference>
<comment type="similarity">
    <text evidence="3 15">Belongs to the peptidase S11 family.</text>
</comment>
<evidence type="ECO:0000256" key="6">
    <source>
        <dbReference type="ARBA" id="ARBA00022670"/>
    </source>
</evidence>
<dbReference type="AlphaFoldDB" id="A0A560HCB7"/>
<gene>
    <name evidence="17" type="ORF">FBZ90_104149</name>
</gene>
<name>A0A560HCB7_9PROT</name>